<keyword evidence="2" id="KW-1185">Reference proteome</keyword>
<organism evidence="1 2">
    <name type="scientific">Portunus trituberculatus</name>
    <name type="common">Swimming crab</name>
    <name type="synonym">Neptunus trituberculatus</name>
    <dbReference type="NCBI Taxonomy" id="210409"/>
    <lineage>
        <taxon>Eukaryota</taxon>
        <taxon>Metazoa</taxon>
        <taxon>Ecdysozoa</taxon>
        <taxon>Arthropoda</taxon>
        <taxon>Crustacea</taxon>
        <taxon>Multicrustacea</taxon>
        <taxon>Malacostraca</taxon>
        <taxon>Eumalacostraca</taxon>
        <taxon>Eucarida</taxon>
        <taxon>Decapoda</taxon>
        <taxon>Pleocyemata</taxon>
        <taxon>Brachyura</taxon>
        <taxon>Eubrachyura</taxon>
        <taxon>Portunoidea</taxon>
        <taxon>Portunidae</taxon>
        <taxon>Portuninae</taxon>
        <taxon>Portunus</taxon>
    </lineage>
</organism>
<proteinExistence type="predicted"/>
<dbReference type="EMBL" id="VSRR010029468">
    <property type="protein sequence ID" value="MPC69468.1"/>
    <property type="molecule type" value="Genomic_DNA"/>
</dbReference>
<dbReference type="AlphaFoldDB" id="A0A5B7HL70"/>
<name>A0A5B7HL70_PORTR</name>
<gene>
    <name evidence="1" type="ORF">E2C01_063694</name>
</gene>
<dbReference type="Proteomes" id="UP000324222">
    <property type="component" value="Unassembled WGS sequence"/>
</dbReference>
<accession>A0A5B7HL70</accession>
<protein>
    <submittedName>
        <fullName evidence="1">Uncharacterized protein</fullName>
    </submittedName>
</protein>
<comment type="caution">
    <text evidence="1">The sequence shown here is derived from an EMBL/GenBank/DDBJ whole genome shotgun (WGS) entry which is preliminary data.</text>
</comment>
<sequence>MTHFHIHSAYCLVTLYTSRKPYWGIEMVKTLAINLLTPITRS</sequence>
<reference evidence="1 2" key="1">
    <citation type="submission" date="2019-05" db="EMBL/GenBank/DDBJ databases">
        <title>Another draft genome of Portunus trituberculatus and its Hox gene families provides insights of decapod evolution.</title>
        <authorList>
            <person name="Jeong J.-H."/>
            <person name="Song I."/>
            <person name="Kim S."/>
            <person name="Choi T."/>
            <person name="Kim D."/>
            <person name="Ryu S."/>
            <person name="Kim W."/>
        </authorList>
    </citation>
    <scope>NUCLEOTIDE SEQUENCE [LARGE SCALE GENOMIC DNA]</scope>
    <source>
        <tissue evidence="1">Muscle</tissue>
    </source>
</reference>
<evidence type="ECO:0000313" key="2">
    <source>
        <dbReference type="Proteomes" id="UP000324222"/>
    </source>
</evidence>
<evidence type="ECO:0000313" key="1">
    <source>
        <dbReference type="EMBL" id="MPC69468.1"/>
    </source>
</evidence>